<dbReference type="PANTHER" id="PTHR43701">
    <property type="entry name" value="MEMBRANE TRANSPORTER PROTEIN MJ0441-RELATED"/>
    <property type="match status" value="1"/>
</dbReference>
<dbReference type="GO" id="GO:0051537">
    <property type="term" value="F:2 iron, 2 sulfur cluster binding"/>
    <property type="evidence" value="ECO:0007669"/>
    <property type="project" value="UniProtKB-KW"/>
</dbReference>
<feature type="transmembrane region" description="Helical" evidence="8">
    <location>
        <begin position="93"/>
        <end position="113"/>
    </location>
</feature>
<dbReference type="PANTHER" id="PTHR43701:SF2">
    <property type="entry name" value="MEMBRANE TRANSPORTER PROTEIN YJNA-RELATED"/>
    <property type="match status" value="1"/>
</dbReference>
<reference evidence="10" key="2">
    <citation type="submission" date="2020-11" db="EMBL/GenBank/DDBJ databases">
        <authorList>
            <person name="Cecchin M."/>
            <person name="Marcolungo L."/>
            <person name="Rossato M."/>
            <person name="Girolomoni L."/>
            <person name="Cosentino E."/>
            <person name="Cuine S."/>
            <person name="Li-Beisson Y."/>
            <person name="Delledonne M."/>
            <person name="Ballottari M."/>
        </authorList>
    </citation>
    <scope>NUCLEOTIDE SEQUENCE</scope>
    <source>
        <strain evidence="10">211/11P</strain>
        <tissue evidence="10">Whole cell</tissue>
    </source>
</reference>
<evidence type="ECO:0000256" key="3">
    <source>
        <dbReference type="ARBA" id="ARBA00022714"/>
    </source>
</evidence>
<comment type="caution">
    <text evidence="10">The sequence shown here is derived from an EMBL/GenBank/DDBJ whole genome shotgun (WGS) entry which is preliminary data.</text>
</comment>
<gene>
    <name evidence="10" type="ORF">D9Q98_008199</name>
</gene>
<comment type="subcellular location">
    <subcellularLocation>
        <location evidence="1">Membrane</location>
        <topology evidence="1">Multi-pass membrane protein</topology>
    </subcellularLocation>
</comment>
<dbReference type="Gene3D" id="3.10.20.30">
    <property type="match status" value="1"/>
</dbReference>
<organism evidence="10 11">
    <name type="scientific">Chlorella vulgaris</name>
    <name type="common">Green alga</name>
    <dbReference type="NCBI Taxonomy" id="3077"/>
    <lineage>
        <taxon>Eukaryota</taxon>
        <taxon>Viridiplantae</taxon>
        <taxon>Chlorophyta</taxon>
        <taxon>core chlorophytes</taxon>
        <taxon>Trebouxiophyceae</taxon>
        <taxon>Chlorellales</taxon>
        <taxon>Chlorellaceae</taxon>
        <taxon>Chlorella clade</taxon>
        <taxon>Chlorella</taxon>
    </lineage>
</organism>
<keyword evidence="3" id="KW-0408">Iron</keyword>
<dbReference type="Proteomes" id="UP001055712">
    <property type="component" value="Unassembled WGS sequence"/>
</dbReference>
<feature type="transmembrane region" description="Helical" evidence="8">
    <location>
        <begin position="119"/>
        <end position="141"/>
    </location>
</feature>
<keyword evidence="11" id="KW-1185">Reference proteome</keyword>
<dbReference type="CDD" id="cd00207">
    <property type="entry name" value="fer2"/>
    <property type="match status" value="1"/>
</dbReference>
<dbReference type="EMBL" id="SIDB01000012">
    <property type="protein sequence ID" value="KAI3424813.1"/>
    <property type="molecule type" value="Genomic_DNA"/>
</dbReference>
<name>A0A9D4TG95_CHLVU</name>
<keyword evidence="2 8" id="KW-0812">Transmembrane</keyword>
<evidence type="ECO:0000256" key="4">
    <source>
        <dbReference type="ARBA" id="ARBA00022989"/>
    </source>
</evidence>
<evidence type="ECO:0000256" key="2">
    <source>
        <dbReference type="ARBA" id="ARBA00022692"/>
    </source>
</evidence>
<evidence type="ECO:0000256" key="7">
    <source>
        <dbReference type="SAM" id="MobiDB-lite"/>
    </source>
</evidence>
<feature type="compositionally biased region" description="Low complexity" evidence="7">
    <location>
        <begin position="183"/>
        <end position="198"/>
    </location>
</feature>
<feature type="region of interest" description="Disordered" evidence="7">
    <location>
        <begin position="538"/>
        <end position="557"/>
    </location>
</feature>
<keyword evidence="5" id="KW-0411">Iron-sulfur</keyword>
<feature type="compositionally biased region" description="Low complexity" evidence="7">
    <location>
        <begin position="543"/>
        <end position="557"/>
    </location>
</feature>
<evidence type="ECO:0000313" key="11">
    <source>
        <dbReference type="Proteomes" id="UP001055712"/>
    </source>
</evidence>
<feature type="transmembrane region" description="Helical" evidence="8">
    <location>
        <begin position="61"/>
        <end position="86"/>
    </location>
</feature>
<evidence type="ECO:0000259" key="9">
    <source>
        <dbReference type="PROSITE" id="PS51085"/>
    </source>
</evidence>
<feature type="region of interest" description="Disordered" evidence="7">
    <location>
        <begin position="178"/>
        <end position="198"/>
    </location>
</feature>
<protein>
    <recommendedName>
        <fullName evidence="9">2Fe-2S ferredoxin-type domain-containing protein</fullName>
    </recommendedName>
</protein>
<dbReference type="SUPFAM" id="SSF54292">
    <property type="entry name" value="2Fe-2S ferredoxin-like"/>
    <property type="match status" value="1"/>
</dbReference>
<feature type="domain" description="2Fe-2S ferredoxin-type" evidence="9">
    <location>
        <begin position="390"/>
        <end position="495"/>
    </location>
</feature>
<feature type="transmembrane region" description="Helical" evidence="8">
    <location>
        <begin position="277"/>
        <end position="298"/>
    </location>
</feature>
<evidence type="ECO:0000313" key="10">
    <source>
        <dbReference type="EMBL" id="KAI3424813.1"/>
    </source>
</evidence>
<dbReference type="OrthoDB" id="10265963at2759"/>
<dbReference type="InterPro" id="IPR012675">
    <property type="entry name" value="Beta-grasp_dom_sf"/>
</dbReference>
<dbReference type="AlphaFoldDB" id="A0A9D4TG95"/>
<proteinExistence type="predicted"/>
<evidence type="ECO:0000256" key="1">
    <source>
        <dbReference type="ARBA" id="ARBA00004141"/>
    </source>
</evidence>
<accession>A0A9D4TG95</accession>
<evidence type="ECO:0000256" key="5">
    <source>
        <dbReference type="ARBA" id="ARBA00023014"/>
    </source>
</evidence>
<keyword evidence="6 8" id="KW-0472">Membrane</keyword>
<dbReference type="InterPro" id="IPR051598">
    <property type="entry name" value="TSUP/Inactive_protease-like"/>
</dbReference>
<dbReference type="InterPro" id="IPR036010">
    <property type="entry name" value="2Fe-2S_ferredoxin-like_sf"/>
</dbReference>
<keyword evidence="4 8" id="KW-1133">Transmembrane helix</keyword>
<dbReference type="Pfam" id="PF01925">
    <property type="entry name" value="TauE"/>
    <property type="match status" value="2"/>
</dbReference>
<sequence>MLEDAAAPHVWPGGIAKKIERQPSKHWQLQPSRCVVAGASGGGEQAQVLAKARRLSAPVGVLAGLFGSVCGVGGGVIIVPAIVSACKTIPQRLVSGTSLAAVLSTALVSAYTYSSSGCVDLASAMLISPAAMLTAPLGARLTARLNCTALRRILGYFLLAAAPLVPLKAYLLLSHPEQEEEPGTATANNSSKTSSSSGTSLADALAAHSAPASVAAVAAAAEPEVAAVSPPEGAAGMLANLKFPAPATAAMLTATGAAAGLASGLLGVGGGVIVTPLLALLTPFAQVTVLGTSLLAMIPPASAALLQHHRLGNVDWRMAAALAAGTALGSVAGSTVAVQAPPGYLEAAFCIGMLFLGRKTLQTASAAAAAAGSQSRGATDNSGGDATEHHDVEVEISYLNRLVRVPHGTTLRTALLEAGLTPHNGQSKLINCRGLGTCGTCAVEVVGQLDPPAWTTRERLRLNFPPHCPPGNRRLRLACQVACQSDLRVIKRSKFWGQGDDLVTDLPSADGNLPATAAATAAQVMPLGELELVLDRRRRAQQRRQQAARQQGEQGQR</sequence>
<keyword evidence="3" id="KW-0479">Metal-binding</keyword>
<dbReference type="PROSITE" id="PS51085">
    <property type="entry name" value="2FE2S_FER_2"/>
    <property type="match status" value="1"/>
</dbReference>
<reference evidence="10" key="1">
    <citation type="journal article" date="2019" name="Plant J.">
        <title>Chlorella vulgaris genome assembly and annotation reveals the molecular basis for metabolic acclimation to high light conditions.</title>
        <authorList>
            <person name="Cecchin M."/>
            <person name="Marcolungo L."/>
            <person name="Rossato M."/>
            <person name="Girolomoni L."/>
            <person name="Cosentino E."/>
            <person name="Cuine S."/>
            <person name="Li-Beisson Y."/>
            <person name="Delledonne M."/>
            <person name="Ballottari M."/>
        </authorList>
    </citation>
    <scope>NUCLEOTIDE SEQUENCE</scope>
    <source>
        <strain evidence="10">211/11P</strain>
    </source>
</reference>
<keyword evidence="3" id="KW-0001">2Fe-2S</keyword>
<dbReference type="InterPro" id="IPR001041">
    <property type="entry name" value="2Fe-2S_ferredoxin-type"/>
</dbReference>
<dbReference type="InterPro" id="IPR002781">
    <property type="entry name" value="TM_pro_TauE-like"/>
</dbReference>
<evidence type="ECO:0000256" key="6">
    <source>
        <dbReference type="ARBA" id="ARBA00023136"/>
    </source>
</evidence>
<feature type="transmembrane region" description="Helical" evidence="8">
    <location>
        <begin position="247"/>
        <end position="270"/>
    </location>
</feature>
<feature type="transmembrane region" description="Helical" evidence="8">
    <location>
        <begin position="318"/>
        <end position="338"/>
    </location>
</feature>
<dbReference type="Pfam" id="PF00111">
    <property type="entry name" value="Fer2"/>
    <property type="match status" value="1"/>
</dbReference>
<evidence type="ECO:0000256" key="8">
    <source>
        <dbReference type="SAM" id="Phobius"/>
    </source>
</evidence>
<dbReference type="GO" id="GO:0016020">
    <property type="term" value="C:membrane"/>
    <property type="evidence" value="ECO:0007669"/>
    <property type="project" value="UniProtKB-SubCell"/>
</dbReference>